<reference evidence="1" key="1">
    <citation type="submission" date="2021-05" db="EMBL/GenBank/DDBJ databases">
        <authorList>
            <person name="Alioto T."/>
            <person name="Alioto T."/>
            <person name="Gomez Garrido J."/>
        </authorList>
    </citation>
    <scope>NUCLEOTIDE SEQUENCE</scope>
</reference>
<dbReference type="EMBL" id="HBUF01089881">
    <property type="protein sequence ID" value="CAG6635405.1"/>
    <property type="molecule type" value="Transcribed_RNA"/>
</dbReference>
<organism evidence="1">
    <name type="scientific">Cacopsylla melanoneura</name>
    <dbReference type="NCBI Taxonomy" id="428564"/>
    <lineage>
        <taxon>Eukaryota</taxon>
        <taxon>Metazoa</taxon>
        <taxon>Ecdysozoa</taxon>
        <taxon>Arthropoda</taxon>
        <taxon>Hexapoda</taxon>
        <taxon>Insecta</taxon>
        <taxon>Pterygota</taxon>
        <taxon>Neoptera</taxon>
        <taxon>Paraneoptera</taxon>
        <taxon>Hemiptera</taxon>
        <taxon>Sternorrhyncha</taxon>
        <taxon>Psylloidea</taxon>
        <taxon>Psyllidae</taxon>
        <taxon>Psyllinae</taxon>
        <taxon>Cacopsylla</taxon>
    </lineage>
</organism>
<sequence>MEVPFSGLSISKTISLLSHLGLLTSSLSLVALLPFISTSLTVFCSDSLSCSSLLPRFSWRDFSLDTSSRLSLSVLFLPDCPVWLSSLPVRFLCEAFSLTPSTNFSSESLQTFTEPSFDAPFKLSSSFTCSELPTSSSVLAVGTKISSALSLLFTLGKPYSSSLFSISKSSVSFPVFVLPSISSSFC</sequence>
<dbReference type="AlphaFoldDB" id="A0A8D8VTR3"/>
<name>A0A8D8VTR3_9HEMI</name>
<proteinExistence type="predicted"/>
<accession>A0A8D8VTR3</accession>
<evidence type="ECO:0000313" key="1">
    <source>
        <dbReference type="EMBL" id="CAG6635417.1"/>
    </source>
</evidence>
<dbReference type="EMBL" id="HBUF01089882">
    <property type="protein sequence ID" value="CAG6635409.1"/>
    <property type="molecule type" value="Transcribed_RNA"/>
</dbReference>
<dbReference type="EMBL" id="HBUF01089884">
    <property type="protein sequence ID" value="CAG6635417.1"/>
    <property type="molecule type" value="Transcribed_RNA"/>
</dbReference>
<protein>
    <submittedName>
        <fullName evidence="1">Uncharacterized protein</fullName>
    </submittedName>
</protein>